<dbReference type="InterPro" id="IPR036388">
    <property type="entry name" value="WH-like_DNA-bd_sf"/>
</dbReference>
<feature type="compositionally biased region" description="Acidic residues" evidence="10">
    <location>
        <begin position="340"/>
        <end position="357"/>
    </location>
</feature>
<dbReference type="InterPro" id="IPR011039">
    <property type="entry name" value="TFIIF_interaction"/>
</dbReference>
<dbReference type="Gene3D" id="1.10.10.10">
    <property type="entry name" value="Winged helix-like DNA-binding domain superfamily/Winged helix DNA-binding domain"/>
    <property type="match status" value="1"/>
</dbReference>
<dbReference type="EMBL" id="AWGJ01000014">
    <property type="protein sequence ID" value="ODN72850.1"/>
    <property type="molecule type" value="Genomic_DNA"/>
</dbReference>
<evidence type="ECO:0000256" key="2">
    <source>
        <dbReference type="ARBA" id="ARBA00009543"/>
    </source>
</evidence>
<evidence type="ECO:0000256" key="6">
    <source>
        <dbReference type="ARBA" id="ARBA00023163"/>
    </source>
</evidence>
<feature type="compositionally biased region" description="Gly residues" evidence="10">
    <location>
        <begin position="127"/>
        <end position="138"/>
    </location>
</feature>
<dbReference type="RefSeq" id="XP_018988791.1">
    <property type="nucleotide sequence ID" value="XM_019143128.1"/>
</dbReference>
<dbReference type="GeneID" id="30159588"/>
<sequence length="357" mass="39983">MSAPSASSSAAIPPAAADDERLLISDQKDASSIWAIKVPNFLLRRWEEVQEGGIELGRLLVDNSTTPPKVTLRLTHPNEHEVEGQRAKRARYDTEGIPDEFDVNIPVERSKNTYVFSETKKVYEKGSGSGSGDGGAGGEDVKPGVKAYVPRDAWGRKKRDKANPKLVARVDHEGHVQPVRNAKYLQLVKERGLDAEKSKRPIVRMEDTGLSQAEQNQLASGFKSANSKFGSNMILSNKPSGERFARLERHELTDRIFQCFRDHPYWALTSLKQTLEQPEAWLREVLKDVSEQVKDGQYQGYWQLKAVWKEGNFNGTQGEGVKGEVKDEDGLEPSVKSEIMDDDEVDDDDDDDMEEVI</sequence>
<dbReference type="Proteomes" id="UP000094065">
    <property type="component" value="Unassembled WGS sequence"/>
</dbReference>
<organism evidence="13 14">
    <name type="scientific">Cryptococcus amylolentus CBS 6039</name>
    <dbReference type="NCBI Taxonomy" id="1295533"/>
    <lineage>
        <taxon>Eukaryota</taxon>
        <taxon>Fungi</taxon>
        <taxon>Dikarya</taxon>
        <taxon>Basidiomycota</taxon>
        <taxon>Agaricomycotina</taxon>
        <taxon>Tremellomycetes</taxon>
        <taxon>Tremellales</taxon>
        <taxon>Cryptococcaceae</taxon>
        <taxon>Cryptococcus</taxon>
    </lineage>
</organism>
<dbReference type="PANTHER" id="PTHR10445">
    <property type="entry name" value="GENERAL TRANSCRIPTION FACTOR IIF SUBUNIT 2"/>
    <property type="match status" value="1"/>
</dbReference>
<name>A0A1E3H951_9TREE</name>
<proteinExistence type="inferred from homology"/>
<evidence type="ECO:0000259" key="11">
    <source>
        <dbReference type="Pfam" id="PF02270"/>
    </source>
</evidence>
<gene>
    <name evidence="13" type="ORF">L202_08279</name>
</gene>
<dbReference type="Pfam" id="PF17683">
    <property type="entry name" value="TFIIF_beta_N"/>
    <property type="match status" value="1"/>
</dbReference>
<dbReference type="OrthoDB" id="449280at2759"/>
<dbReference type="InterPro" id="IPR040504">
    <property type="entry name" value="TFIIF_beta_N"/>
</dbReference>
<dbReference type="FunFam" id="1.10.10.10:FF:000035">
    <property type="entry name" value="General transcription factor IIF subunit 2"/>
    <property type="match status" value="1"/>
</dbReference>
<dbReference type="AlphaFoldDB" id="A0A1E3H951"/>
<keyword evidence="6" id="KW-0804">Transcription</keyword>
<evidence type="ECO:0000256" key="8">
    <source>
        <dbReference type="ARBA" id="ARBA00081473"/>
    </source>
</evidence>
<evidence type="ECO:0000256" key="3">
    <source>
        <dbReference type="ARBA" id="ARBA00021453"/>
    </source>
</evidence>
<dbReference type="CDD" id="cd07980">
    <property type="entry name" value="TFIIF_beta"/>
    <property type="match status" value="1"/>
</dbReference>
<evidence type="ECO:0000256" key="5">
    <source>
        <dbReference type="ARBA" id="ARBA00023125"/>
    </source>
</evidence>
<evidence type="ECO:0000313" key="13">
    <source>
        <dbReference type="EMBL" id="ODN72850.1"/>
    </source>
</evidence>
<dbReference type="SUPFAM" id="SSF46785">
    <property type="entry name" value="Winged helix' DNA-binding domain"/>
    <property type="match status" value="1"/>
</dbReference>
<dbReference type="Pfam" id="PF02270">
    <property type="entry name" value="TFIIF_beta"/>
    <property type="match status" value="1"/>
</dbReference>
<evidence type="ECO:0000259" key="12">
    <source>
        <dbReference type="Pfam" id="PF17683"/>
    </source>
</evidence>
<accession>A0A1E3H951</accession>
<dbReference type="GO" id="GO:0006367">
    <property type="term" value="P:transcription initiation at RNA polymerase II promoter"/>
    <property type="evidence" value="ECO:0007669"/>
    <property type="project" value="InterPro"/>
</dbReference>
<evidence type="ECO:0000256" key="10">
    <source>
        <dbReference type="SAM" id="MobiDB-lite"/>
    </source>
</evidence>
<evidence type="ECO:0000313" key="14">
    <source>
        <dbReference type="Proteomes" id="UP000094065"/>
    </source>
</evidence>
<evidence type="ECO:0000256" key="1">
    <source>
        <dbReference type="ARBA" id="ARBA00004123"/>
    </source>
</evidence>
<evidence type="ECO:0000256" key="4">
    <source>
        <dbReference type="ARBA" id="ARBA00023015"/>
    </source>
</evidence>
<feature type="region of interest" description="Disordered" evidence="10">
    <location>
        <begin position="124"/>
        <end position="144"/>
    </location>
</feature>
<comment type="similarity">
    <text evidence="2">Belongs to the TFIIF beta subunit family.</text>
</comment>
<dbReference type="InterPro" id="IPR036390">
    <property type="entry name" value="WH_DNA-bd_sf"/>
</dbReference>
<dbReference type="SUPFAM" id="SSF50916">
    <property type="entry name" value="Rap30/74 interaction domains"/>
    <property type="match status" value="1"/>
</dbReference>
<dbReference type="InterPro" id="IPR003196">
    <property type="entry name" value="TFIIF_beta"/>
</dbReference>
<dbReference type="GO" id="GO:0005674">
    <property type="term" value="C:transcription factor TFIIF complex"/>
    <property type="evidence" value="ECO:0007669"/>
    <property type="project" value="InterPro"/>
</dbReference>
<feature type="domain" description="TFIIF beta subunit N-terminal" evidence="12">
    <location>
        <begin position="31"/>
        <end position="179"/>
    </location>
</feature>
<comment type="subcellular location">
    <subcellularLocation>
        <location evidence="1">Nucleus</location>
    </subcellularLocation>
</comment>
<protein>
    <recommendedName>
        <fullName evidence="3">Transcription initiation factor IIF subunit beta</fullName>
    </recommendedName>
    <alternativeName>
        <fullName evidence="9">TFIIF medium subunit</fullName>
    </alternativeName>
    <alternativeName>
        <fullName evidence="8">TFIIF-beta</fullName>
    </alternativeName>
</protein>
<dbReference type="PANTHER" id="PTHR10445:SF0">
    <property type="entry name" value="GENERAL TRANSCRIPTION FACTOR IIF SUBUNIT 2"/>
    <property type="match status" value="1"/>
</dbReference>
<keyword evidence="5" id="KW-0238">DNA-binding</keyword>
<comment type="caution">
    <text evidence="13">The sequence shown here is derived from an EMBL/GenBank/DDBJ whole genome shotgun (WGS) entry which is preliminary data.</text>
</comment>
<keyword evidence="14" id="KW-1185">Reference proteome</keyword>
<evidence type="ECO:0000256" key="9">
    <source>
        <dbReference type="ARBA" id="ARBA00081863"/>
    </source>
</evidence>
<feature type="domain" description="TFIIF beta subunit HTH" evidence="11">
    <location>
        <begin position="245"/>
        <end position="309"/>
    </location>
</feature>
<feature type="region of interest" description="Disordered" evidence="10">
    <location>
        <begin position="313"/>
        <end position="357"/>
    </location>
</feature>
<keyword evidence="7" id="KW-0539">Nucleus</keyword>
<dbReference type="InterPro" id="IPR040450">
    <property type="entry name" value="TFIIF_beta_HTH"/>
</dbReference>
<evidence type="ECO:0000256" key="7">
    <source>
        <dbReference type="ARBA" id="ARBA00023242"/>
    </source>
</evidence>
<dbReference type="STRING" id="1295533.A0A1E3H951"/>
<keyword evidence="4" id="KW-0805">Transcription regulation</keyword>
<dbReference type="GO" id="GO:0003677">
    <property type="term" value="F:DNA binding"/>
    <property type="evidence" value="ECO:0007669"/>
    <property type="project" value="UniProtKB-KW"/>
</dbReference>
<reference evidence="13 14" key="1">
    <citation type="submission" date="2016-06" db="EMBL/GenBank/DDBJ databases">
        <title>Evolution of pathogenesis and genome organization in the Tremellales.</title>
        <authorList>
            <person name="Cuomo C."/>
            <person name="Litvintseva A."/>
            <person name="Heitman J."/>
            <person name="Chen Y."/>
            <person name="Sun S."/>
            <person name="Springer D."/>
            <person name="Dromer F."/>
            <person name="Young S."/>
            <person name="Zeng Q."/>
            <person name="Chapman S."/>
            <person name="Gujja S."/>
            <person name="Saif S."/>
            <person name="Birren B."/>
        </authorList>
    </citation>
    <scope>NUCLEOTIDE SEQUENCE [LARGE SCALE GENOMIC DNA]</scope>
    <source>
        <strain evidence="13 14">CBS 6039</strain>
    </source>
</reference>